<sequence>MIFSYLKKSVIVPLRLYSLTLGENQVKGVEKCPEYIDLCHKFQEFPIEAEKVIESMKVYRNFLSLDEEKSILEEIEPYMSKLKYEFDHWDDAIHGYRETERLKWNNENAKILNRVREIAFPSNVPQIKYVHILDLAKDGYIKPHIDAIRFCGNTIAGLSLLSDSVMRLVHDKDKSLYADIFLERRSLYIMTNTSRYDFTHEILSNENSRFKDRNVQKCRRLSVICRNEPTKENKGPS</sequence>
<proteinExistence type="predicted"/>
<evidence type="ECO:0000256" key="1">
    <source>
        <dbReference type="ARBA" id="ARBA00001954"/>
    </source>
</evidence>
<evidence type="ECO:0000313" key="2">
    <source>
        <dbReference type="EMBL" id="KAL3271713.1"/>
    </source>
</evidence>
<keyword evidence="3" id="KW-1185">Reference proteome</keyword>
<comment type="cofactor">
    <cofactor evidence="1">
        <name>Fe(2+)</name>
        <dbReference type="ChEBI" id="CHEBI:29033"/>
    </cofactor>
</comment>
<protein>
    <submittedName>
        <fullName evidence="2">Uncharacterized protein</fullName>
    </submittedName>
</protein>
<dbReference type="AlphaFoldDB" id="A0ABD2MYY5"/>
<dbReference type="PANTHER" id="PTHR21052:SF0">
    <property type="entry name" value="ALPHA-KETOGLUTARATE-DEPENDENT DIOXYGENASE ALKB HOMOLOG 7, MITOCHONDRIAL"/>
    <property type="match status" value="1"/>
</dbReference>
<dbReference type="Proteomes" id="UP001516400">
    <property type="component" value="Unassembled WGS sequence"/>
</dbReference>
<comment type="caution">
    <text evidence="2">The sequence shown here is derived from an EMBL/GenBank/DDBJ whole genome shotgun (WGS) entry which is preliminary data.</text>
</comment>
<evidence type="ECO:0000313" key="3">
    <source>
        <dbReference type="Proteomes" id="UP001516400"/>
    </source>
</evidence>
<reference evidence="2 3" key="1">
    <citation type="journal article" date="2021" name="BMC Biol.">
        <title>Horizontally acquired antibacterial genes associated with adaptive radiation of ladybird beetles.</title>
        <authorList>
            <person name="Li H.S."/>
            <person name="Tang X.F."/>
            <person name="Huang Y.H."/>
            <person name="Xu Z.Y."/>
            <person name="Chen M.L."/>
            <person name="Du X.Y."/>
            <person name="Qiu B.Y."/>
            <person name="Chen P.T."/>
            <person name="Zhang W."/>
            <person name="Slipinski A."/>
            <person name="Escalona H.E."/>
            <person name="Waterhouse R.M."/>
            <person name="Zwick A."/>
            <person name="Pang H."/>
        </authorList>
    </citation>
    <scope>NUCLEOTIDE SEQUENCE [LARGE SCALE GENOMIC DNA]</scope>
    <source>
        <strain evidence="2">SYSU2018</strain>
    </source>
</reference>
<name>A0ABD2MYY5_9CUCU</name>
<dbReference type="InterPro" id="IPR037151">
    <property type="entry name" value="AlkB-like_sf"/>
</dbReference>
<organism evidence="2 3">
    <name type="scientific">Cryptolaemus montrouzieri</name>
    <dbReference type="NCBI Taxonomy" id="559131"/>
    <lineage>
        <taxon>Eukaryota</taxon>
        <taxon>Metazoa</taxon>
        <taxon>Ecdysozoa</taxon>
        <taxon>Arthropoda</taxon>
        <taxon>Hexapoda</taxon>
        <taxon>Insecta</taxon>
        <taxon>Pterygota</taxon>
        <taxon>Neoptera</taxon>
        <taxon>Endopterygota</taxon>
        <taxon>Coleoptera</taxon>
        <taxon>Polyphaga</taxon>
        <taxon>Cucujiformia</taxon>
        <taxon>Coccinelloidea</taxon>
        <taxon>Coccinellidae</taxon>
        <taxon>Scymninae</taxon>
        <taxon>Scymnini</taxon>
        <taxon>Cryptolaemus</taxon>
    </lineage>
</organism>
<accession>A0ABD2MYY5</accession>
<dbReference type="Gene3D" id="2.60.120.590">
    <property type="entry name" value="Alpha-ketoglutarate-dependent dioxygenase AlkB-like"/>
    <property type="match status" value="1"/>
</dbReference>
<dbReference type="SUPFAM" id="SSF51197">
    <property type="entry name" value="Clavaminate synthase-like"/>
    <property type="match status" value="1"/>
</dbReference>
<dbReference type="PANTHER" id="PTHR21052">
    <property type="entry name" value="SPERMATOGENESIS ASSOCIATED 11-RELATED"/>
    <property type="match status" value="1"/>
</dbReference>
<dbReference type="EMBL" id="JABFTP020000042">
    <property type="protein sequence ID" value="KAL3271713.1"/>
    <property type="molecule type" value="Genomic_DNA"/>
</dbReference>
<dbReference type="InterPro" id="IPR032870">
    <property type="entry name" value="ALKBH7-like"/>
</dbReference>
<gene>
    <name evidence="2" type="ORF">HHI36_022185</name>
</gene>